<dbReference type="SUPFAM" id="SSF103647">
    <property type="entry name" value="TSP type-3 repeat"/>
    <property type="match status" value="1"/>
</dbReference>
<dbReference type="PATRIC" id="fig|658445.3.peg.762"/>
<evidence type="ECO:0000313" key="2">
    <source>
        <dbReference type="EMBL" id="AJR05725.1"/>
    </source>
</evidence>
<feature type="region of interest" description="Disordered" evidence="1">
    <location>
        <begin position="246"/>
        <end position="409"/>
    </location>
</feature>
<dbReference type="Gene3D" id="4.10.1080.10">
    <property type="entry name" value="TSP type-3 repeat"/>
    <property type="match status" value="2"/>
</dbReference>
<protein>
    <submittedName>
        <fullName evidence="2">Uncharacterized protein</fullName>
    </submittedName>
</protein>
<dbReference type="KEGG" id="pgb:H744_1c0700"/>
<sequence>MKRHPIAVAVGIGTLLMVAACSDDSTPIAQEPIPEPTTSMSIKAIDGYLHNAFVWLDLDRDYQFDENVEPSTRSENGLATLDVSGIDNPESYPVVVKAIQKETIDLDNPGTTVAKNFVMSAPSGSAVVSPLTTMVDFKMRQEGISEEAAKSDIAQMFGIEPDLIDSDYQDAATTGATVAVKLVQQSAKSIVTAGVLPESETELDENTLGGMVEQAMEEGSQVGQVLIDDRGENIAEDYDFDRVVSEEKAVEADTDKDGVADSEDDFPENPLEWRDVDGDGHGDNLADKFPTNKDEWEDSDGDGYGDNLADQFPDDKTEWSDFDKDDIGDNSDPDDDNDDVNDEDDAFPYDETEWIDTDGDTIGNNADTDDDGDKVDDIDDKFPLDASEWADSDSDSVGDNSDQYPNDPDKSVADVVIQYAYRSPMFVDILMDVKTLDVAQDITIETLNDASIRRTENTVYTVPDTEVIFGEWESHALYKDDGTFERSSFGYYDYNLDGYIQYESQWLDIGTYTQGHERFWRYIDESDAALEGGSNGTGREFDEIDIASQIANEDLSGVDAIQYLTIDSRSEDAVTTTTTRIKQYVIDGWTFGDSEGELNYSAQATASIADGVVVDYYDTRDWQADGIVNTAIGFAKQNDQQYTFSYFRPVWAAPEQPYFEEYAQYSYIKDKADVLGNYWYEVTTEYDEQAKTRSVTGQRFILSNTDSKLVDEAYPQGMLFNGYHAVRTDRSESEYTEAVNWSHLPISDGYFASPEGNFTVKEIDVGQDYKVFTKHENGLWVGQRFAEWGSQLVTDLAQEIESLRSSGYALDEIDASLLPGLSDYNGMLLGESFQYDESGEARQWYVVTNNDLFTPLQDGEYQLVPLQLTHNGIKPNWRVNDSQSGTIVISVPHTDNPWNWYDAYWRLMLNADEVEPLTGAWKNWLGEFYLSEEEAQAAIIQHGRMCNLGNTEWDGGIPIGEPQYTDYAALLEACYYLQVTEQEIVGQSYYLFNGQELQQWHFYDQGKGETVFADGSSASFDWSVNNDGVIKVDYEWGPVDYFAFTGRDEQHIGVKVYSQWNDFGEDRFNIWAARVTTYPPMITSCPLDQDNASYDDFYQAIAACGGYNPIEGDFENTLAGETFVRVRSDGDTRAYQFHENGQYNLIRAGDWRSQEGTLWEVTPEGFLKIMPDVNTQNEFMLLAHQQFYDDQSSFVVYEQYTDGAQNHSDIWSFVFREYEQNQPLSVCNTGNTPWNDELDQPAGYADVQAYQASVQQCQVLTDNRALKFTEDMLVGKEGDQQTTWRITTDGDGENIRFNPNRTGAFVDPEDGEFPFDWQLVDGQVHLTITHPDYIGSSEIISITESDGIQFVLKSFWIDTSGEWANPAPEEEEGEIWGYIIELVDKQ</sequence>
<dbReference type="EMBL" id="CP005973">
    <property type="protein sequence ID" value="AJR05725.1"/>
    <property type="molecule type" value="Genomic_DNA"/>
</dbReference>
<dbReference type="HOGENOM" id="CLU_266672_0_0_6"/>
<feature type="compositionally biased region" description="Acidic residues" evidence="1">
    <location>
        <begin position="367"/>
        <end position="379"/>
    </location>
</feature>
<dbReference type="OrthoDB" id="5713052at2"/>
<feature type="compositionally biased region" description="Basic and acidic residues" evidence="1">
    <location>
        <begin position="271"/>
        <end position="294"/>
    </location>
</feature>
<dbReference type="PROSITE" id="PS51257">
    <property type="entry name" value="PROKAR_LIPOPROTEIN"/>
    <property type="match status" value="1"/>
</dbReference>
<feature type="compositionally biased region" description="Acidic residues" evidence="1">
    <location>
        <begin position="328"/>
        <end position="359"/>
    </location>
</feature>
<dbReference type="GO" id="GO:0005509">
    <property type="term" value="F:calcium ion binding"/>
    <property type="evidence" value="ECO:0007669"/>
    <property type="project" value="InterPro"/>
</dbReference>
<dbReference type="STRING" id="658445.H744_1c0700"/>
<evidence type="ECO:0000313" key="3">
    <source>
        <dbReference type="Proteomes" id="UP000032303"/>
    </source>
</evidence>
<dbReference type="InterPro" id="IPR028974">
    <property type="entry name" value="TSP_type-3_rpt"/>
</dbReference>
<organism evidence="2 3">
    <name type="scientific">Photobacterium gaetbulicola Gung47</name>
    <dbReference type="NCBI Taxonomy" id="658445"/>
    <lineage>
        <taxon>Bacteria</taxon>
        <taxon>Pseudomonadati</taxon>
        <taxon>Pseudomonadota</taxon>
        <taxon>Gammaproteobacteria</taxon>
        <taxon>Vibrionales</taxon>
        <taxon>Vibrionaceae</taxon>
        <taxon>Photobacterium</taxon>
    </lineage>
</organism>
<keyword evidence="3" id="KW-1185">Reference proteome</keyword>
<feature type="compositionally biased region" description="Basic and acidic residues" evidence="1">
    <location>
        <begin position="246"/>
        <end position="259"/>
    </location>
</feature>
<dbReference type="Proteomes" id="UP000032303">
    <property type="component" value="Chromosome 1"/>
</dbReference>
<evidence type="ECO:0000256" key="1">
    <source>
        <dbReference type="SAM" id="MobiDB-lite"/>
    </source>
</evidence>
<name>A0A0C5WRZ2_9GAMM</name>
<gene>
    <name evidence="2" type="ORF">H744_1c0700</name>
</gene>
<proteinExistence type="predicted"/>
<feature type="compositionally biased region" description="Basic and acidic residues" evidence="1">
    <location>
        <begin position="313"/>
        <end position="327"/>
    </location>
</feature>
<reference evidence="2 3" key="1">
    <citation type="submission" date="2013-05" db="EMBL/GenBank/DDBJ databases">
        <title>Complete genome sequence of the lipase-producing bacterium Photobacterium gaetbulicola Gung47.</title>
        <authorList>
            <person name="Kim Y.-O."/>
        </authorList>
    </citation>
    <scope>NUCLEOTIDE SEQUENCE [LARGE SCALE GENOMIC DNA]</scope>
    <source>
        <strain evidence="2 3">Gung47</strain>
    </source>
</reference>
<accession>A0A0C5WRZ2</accession>